<dbReference type="EMBL" id="JBHFEH010000102">
    <property type="protein sequence ID" value="KAL2047428.1"/>
    <property type="molecule type" value="Genomic_DNA"/>
</dbReference>
<evidence type="ECO:0000256" key="1">
    <source>
        <dbReference type="ARBA" id="ARBA00022857"/>
    </source>
</evidence>
<evidence type="ECO:0000313" key="3">
    <source>
        <dbReference type="EMBL" id="KAL2047428.1"/>
    </source>
</evidence>
<name>A0ABR4ANV9_9LECA</name>
<dbReference type="InterPro" id="IPR036291">
    <property type="entry name" value="NAD(P)-bd_dom_sf"/>
</dbReference>
<evidence type="ECO:0000313" key="4">
    <source>
        <dbReference type="Proteomes" id="UP001590951"/>
    </source>
</evidence>
<dbReference type="Proteomes" id="UP001590951">
    <property type="component" value="Unassembled WGS sequence"/>
</dbReference>
<sequence length="340" mass="37475">MRSSSIKRYCKGNNTWALVTGASDGIGLGFAQELAQLGFNVVLHGRNLTKLEKVKGRLQLEYPNVSFRIAVVDASSTSHKQIGKLVASIQDLHLTVLVNNVGGVAKTSPLELLAAEEIDSAINLNARFPTQFTRALLPKLTQSKAPSLIMTIGSLADFMVPYTVTYGGSKAFNMAWSSSLALEMKAEGKNVEVLAIPVGKVTEVGHNKDPITFFTPGARTVARAALQRVGCGKAIVVGYVGHAMLKFILDILPASLFAGVVVPRMKGLWEEERIKRYMNIMRTSFQLWRGRSIHSIRQQIRRNSHPSVYFHIGRSQSCFWVPYLDVLRHLSRLLSSSNHS</sequence>
<keyword evidence="1" id="KW-0521">NADP</keyword>
<accession>A0ABR4ANV9</accession>
<organism evidence="3 4">
    <name type="scientific">Lepraria finkii</name>
    <dbReference type="NCBI Taxonomy" id="1340010"/>
    <lineage>
        <taxon>Eukaryota</taxon>
        <taxon>Fungi</taxon>
        <taxon>Dikarya</taxon>
        <taxon>Ascomycota</taxon>
        <taxon>Pezizomycotina</taxon>
        <taxon>Lecanoromycetes</taxon>
        <taxon>OSLEUM clade</taxon>
        <taxon>Lecanoromycetidae</taxon>
        <taxon>Lecanorales</taxon>
        <taxon>Lecanorineae</taxon>
        <taxon>Stereocaulaceae</taxon>
        <taxon>Lepraria</taxon>
    </lineage>
</organism>
<protein>
    <submittedName>
        <fullName evidence="3">Uncharacterized protein</fullName>
    </submittedName>
</protein>
<reference evidence="3 4" key="1">
    <citation type="submission" date="2024-09" db="EMBL/GenBank/DDBJ databases">
        <title>Rethinking Asexuality: The Enigmatic Case of Functional Sexual Genes in Lepraria (Stereocaulaceae).</title>
        <authorList>
            <person name="Doellman M."/>
            <person name="Sun Y."/>
            <person name="Barcenas-Pena A."/>
            <person name="Lumbsch H.T."/>
            <person name="Grewe F."/>
        </authorList>
    </citation>
    <scope>NUCLEOTIDE SEQUENCE [LARGE SCALE GENOMIC DNA]</scope>
    <source>
        <strain evidence="3 4">Grewe 0041</strain>
    </source>
</reference>
<dbReference type="Pfam" id="PF00106">
    <property type="entry name" value="adh_short"/>
    <property type="match status" value="1"/>
</dbReference>
<dbReference type="SUPFAM" id="SSF51735">
    <property type="entry name" value="NAD(P)-binding Rossmann-fold domains"/>
    <property type="match status" value="1"/>
</dbReference>
<evidence type="ECO:0000256" key="2">
    <source>
        <dbReference type="ARBA" id="ARBA00023002"/>
    </source>
</evidence>
<keyword evidence="2" id="KW-0560">Oxidoreductase</keyword>
<proteinExistence type="predicted"/>
<keyword evidence="4" id="KW-1185">Reference proteome</keyword>
<gene>
    <name evidence="3" type="ORF">ABVK25_011536</name>
</gene>
<dbReference type="Gene3D" id="3.40.50.720">
    <property type="entry name" value="NAD(P)-binding Rossmann-like Domain"/>
    <property type="match status" value="1"/>
</dbReference>
<dbReference type="InterPro" id="IPR002347">
    <property type="entry name" value="SDR_fam"/>
</dbReference>
<dbReference type="PRINTS" id="PR00081">
    <property type="entry name" value="GDHRDH"/>
</dbReference>
<dbReference type="PANTHER" id="PTHR43086">
    <property type="entry name" value="VERY-LONG-CHAIN 3-OXOOACYL-COA REDUCTASE"/>
    <property type="match status" value="1"/>
</dbReference>
<dbReference type="PANTHER" id="PTHR43086:SF2">
    <property type="entry name" value="HYDROXYSTEROID DEHYDROGENASE-LIKE PROTEIN 1"/>
    <property type="match status" value="1"/>
</dbReference>
<comment type="caution">
    <text evidence="3">The sequence shown here is derived from an EMBL/GenBank/DDBJ whole genome shotgun (WGS) entry which is preliminary data.</text>
</comment>